<dbReference type="GeneID" id="19978244"/>
<dbReference type="VEuPathDB" id="FungiDB:HMPREF1541_10905"/>
<keyword evidence="2" id="KW-1185">Reference proteome</keyword>
<dbReference type="Proteomes" id="UP000030752">
    <property type="component" value="Unassembled WGS sequence"/>
</dbReference>
<evidence type="ECO:0000313" key="1">
    <source>
        <dbReference type="EMBL" id="ETN44040.1"/>
    </source>
</evidence>
<accession>W2S600</accession>
<proteinExistence type="predicted"/>
<dbReference type="EMBL" id="KB822716">
    <property type="protein sequence ID" value="ETN44040.1"/>
    <property type="molecule type" value="Genomic_DNA"/>
</dbReference>
<sequence>MAALLTKFDNSDKRASSTAIEGIELPRWRGQSRSSSSLRTSSLFDDAQTEASSLYSRSATLTPATTTESACFGSISLHDLQPIRTLLFSRSVLWSDPTISLASGLPDVQDTPLYHASTHELKVWLPDVISYRSTPTVPKAFIIAAAHFRFSRNARLAFGNNLKKLNGADTHNGDVAWELLKNTSTFLCHYQYDFIVPQNYEPRSVSLAEDQYPDKPT</sequence>
<dbReference type="RefSeq" id="XP_008713796.1">
    <property type="nucleotide sequence ID" value="XM_008715574.1"/>
</dbReference>
<gene>
    <name evidence="1" type="ORF">HMPREF1541_10905</name>
</gene>
<protein>
    <submittedName>
        <fullName evidence="1">Uncharacterized protein</fullName>
    </submittedName>
</protein>
<name>W2S600_CYPE1</name>
<dbReference type="InParanoid" id="W2S600"/>
<dbReference type="AlphaFoldDB" id="W2S600"/>
<organism evidence="1 2">
    <name type="scientific">Cyphellophora europaea (strain CBS 101466)</name>
    <name type="common">Phialophora europaea</name>
    <dbReference type="NCBI Taxonomy" id="1220924"/>
    <lineage>
        <taxon>Eukaryota</taxon>
        <taxon>Fungi</taxon>
        <taxon>Dikarya</taxon>
        <taxon>Ascomycota</taxon>
        <taxon>Pezizomycotina</taxon>
        <taxon>Eurotiomycetes</taxon>
        <taxon>Chaetothyriomycetidae</taxon>
        <taxon>Chaetothyriales</taxon>
        <taxon>Cyphellophoraceae</taxon>
        <taxon>Cyphellophora</taxon>
    </lineage>
</organism>
<evidence type="ECO:0000313" key="2">
    <source>
        <dbReference type="Proteomes" id="UP000030752"/>
    </source>
</evidence>
<reference evidence="1 2" key="1">
    <citation type="submission" date="2013-03" db="EMBL/GenBank/DDBJ databases">
        <title>The Genome Sequence of Phialophora europaea CBS 101466.</title>
        <authorList>
            <consortium name="The Broad Institute Genomics Platform"/>
            <person name="Cuomo C."/>
            <person name="de Hoog S."/>
            <person name="Gorbushina A."/>
            <person name="Walker B."/>
            <person name="Young S.K."/>
            <person name="Zeng Q."/>
            <person name="Gargeya S."/>
            <person name="Fitzgerald M."/>
            <person name="Haas B."/>
            <person name="Abouelleil A."/>
            <person name="Allen A.W."/>
            <person name="Alvarado L."/>
            <person name="Arachchi H.M."/>
            <person name="Berlin A.M."/>
            <person name="Chapman S.B."/>
            <person name="Gainer-Dewar J."/>
            <person name="Goldberg J."/>
            <person name="Griggs A."/>
            <person name="Gujja S."/>
            <person name="Hansen M."/>
            <person name="Howarth C."/>
            <person name="Imamovic A."/>
            <person name="Ireland A."/>
            <person name="Larimer J."/>
            <person name="McCowan C."/>
            <person name="Murphy C."/>
            <person name="Pearson M."/>
            <person name="Poon T.W."/>
            <person name="Priest M."/>
            <person name="Roberts A."/>
            <person name="Saif S."/>
            <person name="Shea T."/>
            <person name="Sisk P."/>
            <person name="Sykes S."/>
            <person name="Wortman J."/>
            <person name="Nusbaum C."/>
            <person name="Birren B."/>
        </authorList>
    </citation>
    <scope>NUCLEOTIDE SEQUENCE [LARGE SCALE GENOMIC DNA]</scope>
    <source>
        <strain evidence="1 2">CBS 101466</strain>
    </source>
</reference>
<dbReference type="HOGENOM" id="CLU_1272246_0_0_1"/>